<name>A0A176TBC7_9FLAO</name>
<protein>
    <submittedName>
        <fullName evidence="7">Penicillin amidase</fullName>
    </submittedName>
</protein>
<dbReference type="SUPFAM" id="SSF56235">
    <property type="entry name" value="N-terminal nucleophile aminohydrolases (Ntn hydrolases)"/>
    <property type="match status" value="1"/>
</dbReference>
<organism evidence="7 8">
    <name type="scientific">Polaribacter atrinae</name>
    <dbReference type="NCBI Taxonomy" id="1333662"/>
    <lineage>
        <taxon>Bacteria</taxon>
        <taxon>Pseudomonadati</taxon>
        <taxon>Bacteroidota</taxon>
        <taxon>Flavobacteriia</taxon>
        <taxon>Flavobacteriales</taxon>
        <taxon>Flavobacteriaceae</taxon>
    </lineage>
</organism>
<reference evidence="7 8" key="1">
    <citation type="submission" date="2016-02" db="EMBL/GenBank/DDBJ databases">
        <title>Draft genome sequence of Polaribacter atrinae KACC17473.</title>
        <authorList>
            <person name="Shin S.-K."/>
            <person name="Yi H."/>
        </authorList>
    </citation>
    <scope>NUCLEOTIDE SEQUENCE [LARGE SCALE GENOMIC DNA]</scope>
    <source>
        <strain evidence="7 8">KACC 17473</strain>
    </source>
</reference>
<accession>A0A176TBC7</accession>
<dbReference type="EMBL" id="LVWE01000031">
    <property type="protein sequence ID" value="OAD45218.1"/>
    <property type="molecule type" value="Genomic_DNA"/>
</dbReference>
<feature type="transmembrane region" description="Helical" evidence="6">
    <location>
        <begin position="7"/>
        <end position="25"/>
    </location>
</feature>
<dbReference type="InterPro" id="IPR023343">
    <property type="entry name" value="Penicillin_amidase_dom1"/>
</dbReference>
<dbReference type="Pfam" id="PF01804">
    <property type="entry name" value="Penicil_amidase"/>
    <property type="match status" value="1"/>
</dbReference>
<keyword evidence="6" id="KW-0472">Membrane</keyword>
<dbReference type="STRING" id="1333662.LPB303_08530"/>
<dbReference type="InterPro" id="IPR043147">
    <property type="entry name" value="Penicillin_amidase_A-knob"/>
</dbReference>
<evidence type="ECO:0000256" key="6">
    <source>
        <dbReference type="SAM" id="Phobius"/>
    </source>
</evidence>
<dbReference type="GO" id="GO:0016811">
    <property type="term" value="F:hydrolase activity, acting on carbon-nitrogen (but not peptide) bonds, in linear amides"/>
    <property type="evidence" value="ECO:0007669"/>
    <property type="project" value="InterPro"/>
</dbReference>
<feature type="active site" description="Nucleophile" evidence="4">
    <location>
        <position position="247"/>
    </location>
</feature>
<dbReference type="PANTHER" id="PTHR34218">
    <property type="entry name" value="PEPTIDASE S45 PENICILLIN AMIDASE"/>
    <property type="match status" value="1"/>
</dbReference>
<evidence type="ECO:0000313" key="7">
    <source>
        <dbReference type="EMBL" id="OAD45218.1"/>
    </source>
</evidence>
<evidence type="ECO:0000256" key="3">
    <source>
        <dbReference type="ARBA" id="ARBA00023145"/>
    </source>
</evidence>
<dbReference type="GO" id="GO:0046872">
    <property type="term" value="F:metal ion binding"/>
    <property type="evidence" value="ECO:0007669"/>
    <property type="project" value="UniProtKB-KW"/>
</dbReference>
<sequence>MKFLGRFFKILLILVVLLVVSVWMYSKTYYPKYSGELELKNISDKVTVYFDDIGVPHINAQNQKDAYVALGYVHAQERLWQMELMRRIAAGRLSEIFGKDLVRVDQFFGGLGIEEAAEKTIAGLDKTTQSYILTQSYLEGVNQYIEEGKTPLEFTLVGVEKEKYTIKDIYNVFGYMSFSFAVAHKTDPLLTEIKEKLGDSYLNELLNSNNEYLTINRTSIPTKIEATFSKTVASIMDDLPVSPFIGSNSWILGPEKTKNGKVIFENDPHIAFSQPSVWYQNHIKTPDFEIYGFNIALMPFPLLGHNREYAYGLTMLANDDLNFYVEENNPADAAEYKTVDGYKKYELRDKTIRIKNEIDTTFKVKVSKHGPIMNDLITHIIDDRPIAMNWVYTQLPNEMLEVSYKISHAHSMSDFKSGVARIHAPGLNVMYGDAKDNIAWFSSAKLYQLRDSLSSKTYLNGASGNDEILEFLPFEENPKAINPSWNYVYSANNQVDSVRGKLYPGYYQPQDRAKRIVELLDKKNDFTKEDVANMTYDVKSSTVAEIINSLLKSVDKSGLSASERKAFSILQNWDGDYLKTAVGPTIYNRFLYEFLSATYKDELGDSFDLFINSQLQDEVLLNQIERKSSVWWDNVATKNKIETRNNIVQESFKKSFSFLQNQLGENVDSWTWNRVFSVEYEHAIGKAGGLLRKLFNLGPYETIGGNEVINNQIFKLDSTGYYKVTAGPSTRRVIDFSDVENSLAVIPTGQSGNVFSKFYKNQTKKYLQGEFVKMKLNQTEIEQSENVLIFKPME</sequence>
<dbReference type="AlphaFoldDB" id="A0A176TBC7"/>
<dbReference type="InterPro" id="IPR014395">
    <property type="entry name" value="Pen/GL7ACA/AHL_acylase"/>
</dbReference>
<dbReference type="OrthoDB" id="9759796at2"/>
<evidence type="ECO:0000256" key="2">
    <source>
        <dbReference type="ARBA" id="ARBA00022801"/>
    </source>
</evidence>
<dbReference type="Gene3D" id="1.10.1400.10">
    <property type="match status" value="1"/>
</dbReference>
<feature type="binding site" evidence="5">
    <location>
        <position position="319"/>
    </location>
    <ligand>
        <name>Ca(2+)</name>
        <dbReference type="ChEBI" id="CHEBI:29108"/>
    </ligand>
</feature>
<keyword evidence="5" id="KW-0479">Metal-binding</keyword>
<dbReference type="Gene3D" id="2.30.120.10">
    <property type="match status" value="1"/>
</dbReference>
<comment type="similarity">
    <text evidence="1">Belongs to the peptidase S45 family.</text>
</comment>
<keyword evidence="5" id="KW-0106">Calcium</keyword>
<keyword evidence="3" id="KW-0865">Zymogen</keyword>
<dbReference type="Gene3D" id="1.10.439.10">
    <property type="entry name" value="Penicillin Amidohydrolase, domain 1"/>
    <property type="match status" value="1"/>
</dbReference>
<dbReference type="InterPro" id="IPR002692">
    <property type="entry name" value="S45"/>
</dbReference>
<evidence type="ECO:0000256" key="1">
    <source>
        <dbReference type="ARBA" id="ARBA00006586"/>
    </source>
</evidence>
<dbReference type="CDD" id="cd03747">
    <property type="entry name" value="Ntn_PGA_like"/>
    <property type="match status" value="1"/>
</dbReference>
<comment type="cofactor">
    <cofactor evidence="5">
        <name>Ca(2+)</name>
        <dbReference type="ChEBI" id="CHEBI:29108"/>
    </cofactor>
    <text evidence="5">Binds 1 Ca(2+) ion per dimer.</text>
</comment>
<dbReference type="InterPro" id="IPR043146">
    <property type="entry name" value="Penicillin_amidase_N_B-knob"/>
</dbReference>
<evidence type="ECO:0000256" key="4">
    <source>
        <dbReference type="PIRSR" id="PIRSR001227-1"/>
    </source>
</evidence>
<dbReference type="RefSeq" id="WP_068449610.1">
    <property type="nucleotide sequence ID" value="NZ_CANKUV010000007.1"/>
</dbReference>
<comment type="caution">
    <text evidence="7">The sequence shown here is derived from an EMBL/GenBank/DDBJ whole genome shotgun (WGS) entry which is preliminary data.</text>
</comment>
<gene>
    <name evidence="7" type="ORF">LPB303_08530</name>
</gene>
<dbReference type="Gene3D" id="3.60.20.10">
    <property type="entry name" value="Glutamine Phosphoribosylpyrophosphate, subunit 1, domain 1"/>
    <property type="match status" value="1"/>
</dbReference>
<evidence type="ECO:0000313" key="8">
    <source>
        <dbReference type="Proteomes" id="UP000076923"/>
    </source>
</evidence>
<dbReference type="GO" id="GO:0017000">
    <property type="term" value="P:antibiotic biosynthetic process"/>
    <property type="evidence" value="ECO:0007669"/>
    <property type="project" value="InterPro"/>
</dbReference>
<keyword evidence="6" id="KW-1133">Transmembrane helix</keyword>
<evidence type="ECO:0000256" key="5">
    <source>
        <dbReference type="PIRSR" id="PIRSR001227-2"/>
    </source>
</evidence>
<keyword evidence="8" id="KW-1185">Reference proteome</keyword>
<proteinExistence type="inferred from homology"/>
<dbReference type="InterPro" id="IPR029055">
    <property type="entry name" value="Ntn_hydrolases_N"/>
</dbReference>
<dbReference type="Proteomes" id="UP000076923">
    <property type="component" value="Unassembled WGS sequence"/>
</dbReference>
<keyword evidence="2" id="KW-0378">Hydrolase</keyword>
<dbReference type="PIRSF" id="PIRSF001227">
    <property type="entry name" value="Pen_acylase"/>
    <property type="match status" value="1"/>
</dbReference>
<keyword evidence="6" id="KW-0812">Transmembrane</keyword>
<dbReference type="PANTHER" id="PTHR34218:SF5">
    <property type="entry name" value="PENICILLIN ACYLASE FAMILY PROTEIN"/>
    <property type="match status" value="1"/>
</dbReference>